<dbReference type="EMBL" id="BGPR01126443">
    <property type="protein sequence ID" value="GBN34764.1"/>
    <property type="molecule type" value="Genomic_DNA"/>
</dbReference>
<proteinExistence type="predicted"/>
<reference evidence="3 4" key="1">
    <citation type="journal article" date="2019" name="Sci. Rep.">
        <title>Orb-weaving spider Araneus ventricosus genome elucidates the spidroin gene catalogue.</title>
        <authorList>
            <person name="Kono N."/>
            <person name="Nakamura H."/>
            <person name="Ohtoshi R."/>
            <person name="Moran D.A.P."/>
            <person name="Shinohara A."/>
            <person name="Yoshida Y."/>
            <person name="Fujiwara M."/>
            <person name="Mori M."/>
            <person name="Tomita M."/>
            <person name="Arakawa K."/>
        </authorList>
    </citation>
    <scope>NUCLEOTIDE SEQUENCE [LARGE SCALE GENOMIC DNA]</scope>
</reference>
<keyword evidence="4" id="KW-1185">Reference proteome</keyword>
<evidence type="ECO:0000313" key="1">
    <source>
        <dbReference type="EMBL" id="GBN34764.1"/>
    </source>
</evidence>
<evidence type="ECO:0000313" key="4">
    <source>
        <dbReference type="Proteomes" id="UP000499080"/>
    </source>
</evidence>
<gene>
    <name evidence="2" type="ORF">AVEN_203558_1</name>
    <name evidence="3" type="ORF">AVEN_236647_1</name>
    <name evidence="1" type="ORF">AVEN_79298_1</name>
</gene>
<comment type="caution">
    <text evidence="3">The sequence shown here is derived from an EMBL/GenBank/DDBJ whole genome shotgun (WGS) entry which is preliminary data.</text>
</comment>
<dbReference type="EMBL" id="BGPR01126452">
    <property type="protein sequence ID" value="GBN34791.1"/>
    <property type="molecule type" value="Genomic_DNA"/>
</dbReference>
<name>A0A4Y2NBB8_ARAVE</name>
<feature type="non-terminal residue" evidence="3">
    <location>
        <position position="68"/>
    </location>
</feature>
<dbReference type="Proteomes" id="UP000499080">
    <property type="component" value="Unassembled WGS sequence"/>
</dbReference>
<organism evidence="3 4">
    <name type="scientific">Araneus ventricosus</name>
    <name type="common">Orbweaver spider</name>
    <name type="synonym">Epeira ventricosa</name>
    <dbReference type="NCBI Taxonomy" id="182803"/>
    <lineage>
        <taxon>Eukaryota</taxon>
        <taxon>Metazoa</taxon>
        <taxon>Ecdysozoa</taxon>
        <taxon>Arthropoda</taxon>
        <taxon>Chelicerata</taxon>
        <taxon>Arachnida</taxon>
        <taxon>Araneae</taxon>
        <taxon>Araneomorphae</taxon>
        <taxon>Entelegynae</taxon>
        <taxon>Araneoidea</taxon>
        <taxon>Araneidae</taxon>
        <taxon>Araneus</taxon>
    </lineage>
</organism>
<accession>A0A4Y2NBB8</accession>
<evidence type="ECO:0000313" key="3">
    <source>
        <dbReference type="EMBL" id="GBN36212.1"/>
    </source>
</evidence>
<dbReference type="EMBL" id="BGPR01127019">
    <property type="protein sequence ID" value="GBN36212.1"/>
    <property type="molecule type" value="Genomic_DNA"/>
</dbReference>
<sequence length="68" mass="8035">MYRIREAEPLIYRTLIAVQEIFAENWQMTYTLCAAEAYLYQLQAPIVADHWSIMYTLRAADRFILSMG</sequence>
<protein>
    <submittedName>
        <fullName evidence="3">Uncharacterized protein</fullName>
    </submittedName>
</protein>
<evidence type="ECO:0000313" key="2">
    <source>
        <dbReference type="EMBL" id="GBN34791.1"/>
    </source>
</evidence>
<dbReference type="AlphaFoldDB" id="A0A4Y2NBB8"/>